<name>A0A2H0R693_9BACT</name>
<comment type="caution">
    <text evidence="1">The sequence shown here is derived from an EMBL/GenBank/DDBJ whole genome shotgun (WGS) entry which is preliminary data.</text>
</comment>
<evidence type="ECO:0008006" key="3">
    <source>
        <dbReference type="Google" id="ProtNLM"/>
    </source>
</evidence>
<dbReference type="EMBL" id="PCXP01000009">
    <property type="protein sequence ID" value="PIR42023.1"/>
    <property type="molecule type" value="Genomic_DNA"/>
</dbReference>
<accession>A0A2H0R693</accession>
<protein>
    <recommendedName>
        <fullName evidence="3">Peptidoglycan binding-like domain-containing protein</fullName>
    </recommendedName>
</protein>
<reference evidence="1 2" key="1">
    <citation type="submission" date="2017-09" db="EMBL/GenBank/DDBJ databases">
        <title>Depth-based differentiation of microbial function through sediment-hosted aquifers and enrichment of novel symbionts in the deep terrestrial subsurface.</title>
        <authorList>
            <person name="Probst A.J."/>
            <person name="Ladd B."/>
            <person name="Jarett J.K."/>
            <person name="Geller-Mcgrath D.E."/>
            <person name="Sieber C.M."/>
            <person name="Emerson J.B."/>
            <person name="Anantharaman K."/>
            <person name="Thomas B.C."/>
            <person name="Malmstrom R."/>
            <person name="Stieglmeier M."/>
            <person name="Klingl A."/>
            <person name="Woyke T."/>
            <person name="Ryan C.M."/>
            <person name="Banfield J.F."/>
        </authorList>
    </citation>
    <scope>NUCLEOTIDE SEQUENCE [LARGE SCALE GENOMIC DNA]</scope>
    <source>
        <strain evidence="1">CG10_big_fil_rev_8_21_14_0_10_37_15</strain>
    </source>
</reference>
<sequence length="474" mass="54756">MANTKCHFEEARNLAISESFNVNIAVFDSVVVPYKEFLKDSGGATIPRYSRGYRHIEIPIWFLDTDTCQVILVRIARKIEKGNPVLENKTSDFKVDIEEGPYGKIWNGYNTPFYISNKPSFVALLVSWLSVNQTDPIYYSPFSFKLRGFFPKLALYGLEHYQNDAQEALDNLLNRKTYSRAFPNKFLSEISEKWFGNIIPFIPFIEQSDHRWFEEFEAGIQELNPYRRTAEIIGINGNFAYNSTRSSAGAAGLMQIWPPTCENIIRKNYPEAGIPVGCGLGTELSHFKHDGHIEAIKSSIIHLDSTFKDFMNAERGTGFFGFITRNFMNISSIDDFYFKRDLSRGRTRGKDVQELQKRLNVPVDGIFGDQTKSALAKFQLENFEMIFFYLEGNPEFLVDLGERQVAAYNSNVIKRVIPSTMTYLDKWDQVHLQKRGNRLEIPHVSLAYETVMYLKIYRHIRNNPYLIFNDPLPF</sequence>
<evidence type="ECO:0000313" key="1">
    <source>
        <dbReference type="EMBL" id="PIR42023.1"/>
    </source>
</evidence>
<gene>
    <name evidence="1" type="ORF">COV30_00705</name>
</gene>
<organism evidence="1 2">
    <name type="scientific">Candidatus Yanofskybacteria bacterium CG10_big_fil_rev_8_21_14_0_10_37_15</name>
    <dbReference type="NCBI Taxonomy" id="1975097"/>
    <lineage>
        <taxon>Bacteria</taxon>
        <taxon>Candidatus Yanofskyibacteriota</taxon>
    </lineage>
</organism>
<dbReference type="InterPro" id="IPR036366">
    <property type="entry name" value="PGBDSf"/>
</dbReference>
<dbReference type="InterPro" id="IPR036365">
    <property type="entry name" value="PGBD-like_sf"/>
</dbReference>
<dbReference type="SUPFAM" id="SSF47090">
    <property type="entry name" value="PGBD-like"/>
    <property type="match status" value="1"/>
</dbReference>
<evidence type="ECO:0000313" key="2">
    <source>
        <dbReference type="Proteomes" id="UP000230208"/>
    </source>
</evidence>
<dbReference type="AlphaFoldDB" id="A0A2H0R693"/>
<dbReference type="Proteomes" id="UP000230208">
    <property type="component" value="Unassembled WGS sequence"/>
</dbReference>
<proteinExistence type="predicted"/>
<dbReference type="Gene3D" id="1.10.101.10">
    <property type="entry name" value="PGBD-like superfamily/PGBD"/>
    <property type="match status" value="1"/>
</dbReference>